<dbReference type="SMART" id="SM00830">
    <property type="entry name" value="CM_2"/>
    <property type="match status" value="1"/>
</dbReference>
<evidence type="ECO:0000313" key="4">
    <source>
        <dbReference type="Proteomes" id="UP000249254"/>
    </source>
</evidence>
<dbReference type="Gene3D" id="1.20.59.10">
    <property type="entry name" value="Chorismate mutase"/>
    <property type="match status" value="1"/>
</dbReference>
<protein>
    <recommendedName>
        <fullName evidence="1">chorismate mutase</fullName>
        <ecNumber evidence="1">5.4.99.5</ecNumber>
    </recommendedName>
</protein>
<dbReference type="SUPFAM" id="SSF48600">
    <property type="entry name" value="Chorismate mutase II"/>
    <property type="match status" value="1"/>
</dbReference>
<accession>A0A328AJ00</accession>
<dbReference type="PROSITE" id="PS51168">
    <property type="entry name" value="CHORISMATE_MUT_2"/>
    <property type="match status" value="1"/>
</dbReference>
<dbReference type="EC" id="5.4.99.5" evidence="1"/>
<evidence type="ECO:0000256" key="1">
    <source>
        <dbReference type="ARBA" id="ARBA00012404"/>
    </source>
</evidence>
<dbReference type="GO" id="GO:0046417">
    <property type="term" value="P:chorismate metabolic process"/>
    <property type="evidence" value="ECO:0007669"/>
    <property type="project" value="InterPro"/>
</dbReference>
<evidence type="ECO:0000259" key="2">
    <source>
        <dbReference type="PROSITE" id="PS51168"/>
    </source>
</evidence>
<dbReference type="RefSeq" id="WP_111528166.1">
    <property type="nucleotide sequence ID" value="NZ_JBHRSG010000004.1"/>
</dbReference>
<dbReference type="InterPro" id="IPR002701">
    <property type="entry name" value="CM_II_prokaryot"/>
</dbReference>
<dbReference type="AlphaFoldDB" id="A0A328AJ00"/>
<dbReference type="EMBL" id="QFYQ01000001">
    <property type="protein sequence ID" value="RAK54415.1"/>
    <property type="molecule type" value="Genomic_DNA"/>
</dbReference>
<dbReference type="NCBIfam" id="NF004695">
    <property type="entry name" value="PRK06034.1-1"/>
    <property type="match status" value="1"/>
</dbReference>
<name>A0A328AJ00_9CAUL</name>
<sequence>MAEAKPTPAAAPLPSLDEVRARIDQIDAELLKLVDERAGLASAVAAAKKAAGDGDKFGLRPGRETHLLKKLLARPRGSASPTLVVRIWRELIGASLAAQGPFHIEVWGGKDPARTVELARARFGASPPLRMLARPEEALAAAKTQGGVAVLPLTADSAWWARLLAEPKLRVFAALPCLAAWGPLTALAVGDVEVEPTGDDRTYWVTDAPQSGPAIEEALSRDGVAATLLVAAGGLKLFMLSGFYQAHDARLARAPGKLSGVIGAAPAPLDV</sequence>
<dbReference type="InterPro" id="IPR036263">
    <property type="entry name" value="Chorismate_II_sf"/>
</dbReference>
<dbReference type="InterPro" id="IPR036979">
    <property type="entry name" value="CM_dom_sf"/>
</dbReference>
<dbReference type="OrthoDB" id="7268348at2"/>
<gene>
    <name evidence="3" type="ORF">DJ017_07705</name>
</gene>
<reference evidence="4" key="1">
    <citation type="submission" date="2018-05" db="EMBL/GenBank/DDBJ databases">
        <authorList>
            <person name="Li X."/>
        </authorList>
    </citation>
    <scope>NUCLEOTIDE SEQUENCE [LARGE SCALE GENOMIC DNA]</scope>
    <source>
        <strain evidence="4">LX32</strain>
    </source>
</reference>
<comment type="caution">
    <text evidence="3">The sequence shown here is derived from an EMBL/GenBank/DDBJ whole genome shotgun (WGS) entry which is preliminary data.</text>
</comment>
<keyword evidence="4" id="KW-1185">Reference proteome</keyword>
<organism evidence="3 4">
    <name type="scientific">Phenylobacterium soli</name>
    <dbReference type="NCBI Taxonomy" id="2170551"/>
    <lineage>
        <taxon>Bacteria</taxon>
        <taxon>Pseudomonadati</taxon>
        <taxon>Pseudomonadota</taxon>
        <taxon>Alphaproteobacteria</taxon>
        <taxon>Caulobacterales</taxon>
        <taxon>Caulobacteraceae</taxon>
        <taxon>Phenylobacterium</taxon>
    </lineage>
</organism>
<dbReference type="Pfam" id="PF01817">
    <property type="entry name" value="CM_2"/>
    <property type="match status" value="1"/>
</dbReference>
<dbReference type="Proteomes" id="UP000249254">
    <property type="component" value="Unassembled WGS sequence"/>
</dbReference>
<feature type="domain" description="Chorismate mutase" evidence="2">
    <location>
        <begin position="10"/>
        <end position="103"/>
    </location>
</feature>
<evidence type="ECO:0000313" key="3">
    <source>
        <dbReference type="EMBL" id="RAK54415.1"/>
    </source>
</evidence>
<proteinExistence type="predicted"/>
<dbReference type="GO" id="GO:0004106">
    <property type="term" value="F:chorismate mutase activity"/>
    <property type="evidence" value="ECO:0007669"/>
    <property type="project" value="UniProtKB-EC"/>
</dbReference>